<dbReference type="EMBL" id="QJTF01000017">
    <property type="protein sequence ID" value="PYE87015.1"/>
    <property type="molecule type" value="Genomic_DNA"/>
</dbReference>
<dbReference type="AlphaFoldDB" id="A0A318T054"/>
<reference evidence="1 2" key="1">
    <citation type="submission" date="2018-06" db="EMBL/GenBank/DDBJ databases">
        <title>Genomic Encyclopedia of Type Strains, Phase III (KMG-III): the genomes of soil and plant-associated and newly described type strains.</title>
        <authorList>
            <person name="Whitman W."/>
        </authorList>
    </citation>
    <scope>NUCLEOTIDE SEQUENCE [LARGE SCALE GENOMIC DNA]</scope>
    <source>
        <strain evidence="1 2">ORS 1419</strain>
    </source>
</reference>
<gene>
    <name evidence="1" type="ORF">C7477_11756</name>
</gene>
<protein>
    <submittedName>
        <fullName evidence="1">Uncharacterized protein DUF1403</fullName>
    </submittedName>
</protein>
<evidence type="ECO:0000313" key="2">
    <source>
        <dbReference type="Proteomes" id="UP000247454"/>
    </source>
</evidence>
<evidence type="ECO:0000313" key="1">
    <source>
        <dbReference type="EMBL" id="PYE87015.1"/>
    </source>
</evidence>
<comment type="caution">
    <text evidence="1">The sequence shown here is derived from an EMBL/GenBank/DDBJ whole genome shotgun (WGS) entry which is preliminary data.</text>
</comment>
<sequence>MGRNEDENALRNAVLLTAAGDDPGPAGKVFLACKRVRQSKTSVLVAVPATAPGCNRSRWATSRLFERLEGRGAVRELSGRTSFRIYGL</sequence>
<proteinExistence type="predicted"/>
<dbReference type="InterPro" id="IPR009843">
    <property type="entry name" value="DUF1403"/>
</dbReference>
<dbReference type="Proteomes" id="UP000247454">
    <property type="component" value="Unassembled WGS sequence"/>
</dbReference>
<keyword evidence="2" id="KW-1185">Reference proteome</keyword>
<organism evidence="1 2">
    <name type="scientific">Phyllobacterium leguminum</name>
    <dbReference type="NCBI Taxonomy" id="314237"/>
    <lineage>
        <taxon>Bacteria</taxon>
        <taxon>Pseudomonadati</taxon>
        <taxon>Pseudomonadota</taxon>
        <taxon>Alphaproteobacteria</taxon>
        <taxon>Hyphomicrobiales</taxon>
        <taxon>Phyllobacteriaceae</taxon>
        <taxon>Phyllobacterium</taxon>
    </lineage>
</organism>
<dbReference type="Pfam" id="PF07183">
    <property type="entry name" value="DUF1403"/>
    <property type="match status" value="2"/>
</dbReference>
<accession>A0A318T054</accession>
<name>A0A318T054_9HYPH</name>